<reference evidence="5" key="1">
    <citation type="journal article" date="2014" name="Int. J. Syst. Evol. Microbiol.">
        <title>Complete genome sequence of Corynebacterium casei LMG S-19264T (=DSM 44701T), isolated from a smear-ripened cheese.</title>
        <authorList>
            <consortium name="US DOE Joint Genome Institute (JGI-PGF)"/>
            <person name="Walter F."/>
            <person name="Albersmeier A."/>
            <person name="Kalinowski J."/>
            <person name="Ruckert C."/>
        </authorList>
    </citation>
    <scope>NUCLEOTIDE SEQUENCE</scope>
    <source>
        <strain evidence="5">VKM Ac-1958</strain>
    </source>
</reference>
<evidence type="ECO:0000313" key="5">
    <source>
        <dbReference type="EMBL" id="GLK01553.1"/>
    </source>
</evidence>
<dbReference type="PANTHER" id="PTHR45947">
    <property type="entry name" value="SULFOQUINOVOSYL TRANSFERASE SQD2"/>
    <property type="match status" value="1"/>
</dbReference>
<dbReference type="RefSeq" id="WP_204939179.1">
    <property type="nucleotide sequence ID" value="NZ_BAAAUM010000001.1"/>
</dbReference>
<evidence type="ECO:0000313" key="6">
    <source>
        <dbReference type="Proteomes" id="UP001142325"/>
    </source>
</evidence>
<evidence type="ECO:0000256" key="1">
    <source>
        <dbReference type="ARBA" id="ARBA00021292"/>
    </source>
</evidence>
<dbReference type="GO" id="GO:0016758">
    <property type="term" value="F:hexosyltransferase activity"/>
    <property type="evidence" value="ECO:0007669"/>
    <property type="project" value="TreeGrafter"/>
</dbReference>
<dbReference type="InterPro" id="IPR028098">
    <property type="entry name" value="Glyco_trans_4-like_N"/>
</dbReference>
<dbReference type="Proteomes" id="UP001142325">
    <property type="component" value="Unassembled WGS sequence"/>
</dbReference>
<gene>
    <name evidence="5" type="ORF">GCM10017596_12680</name>
</gene>
<dbReference type="Gene3D" id="3.40.50.2000">
    <property type="entry name" value="Glycogen Phosphorylase B"/>
    <property type="match status" value="2"/>
</dbReference>
<dbReference type="CDD" id="cd03794">
    <property type="entry name" value="GT4_WbuB-like"/>
    <property type="match status" value="1"/>
</dbReference>
<dbReference type="Pfam" id="PF13692">
    <property type="entry name" value="Glyco_trans_1_4"/>
    <property type="match status" value="1"/>
</dbReference>
<name>A0A9W6M8I5_9MICO</name>
<dbReference type="SUPFAM" id="SSF53756">
    <property type="entry name" value="UDP-Glycosyltransferase/glycogen phosphorylase"/>
    <property type="match status" value="1"/>
</dbReference>
<keyword evidence="6" id="KW-1185">Reference proteome</keyword>
<protein>
    <recommendedName>
        <fullName evidence="1">D-inositol 3-phosphate glycosyltransferase</fullName>
    </recommendedName>
</protein>
<organism evidence="5 6">
    <name type="scientific">Microbacterium keratanolyticum</name>
    <dbReference type="NCBI Taxonomy" id="67574"/>
    <lineage>
        <taxon>Bacteria</taxon>
        <taxon>Bacillati</taxon>
        <taxon>Actinomycetota</taxon>
        <taxon>Actinomycetes</taxon>
        <taxon>Micrococcales</taxon>
        <taxon>Microbacteriaceae</taxon>
        <taxon>Microbacterium</taxon>
    </lineage>
</organism>
<dbReference type="Pfam" id="PF13579">
    <property type="entry name" value="Glyco_trans_4_4"/>
    <property type="match status" value="1"/>
</dbReference>
<dbReference type="InterPro" id="IPR050194">
    <property type="entry name" value="Glycosyltransferase_grp1"/>
</dbReference>
<keyword evidence="3" id="KW-0808">Transferase</keyword>
<comment type="caution">
    <text evidence="5">The sequence shown here is derived from an EMBL/GenBank/DDBJ whole genome shotgun (WGS) entry which is preliminary data.</text>
</comment>
<sequence length="416" mass="46030">MAEASASKTIWYIAKYIAPPGPSTVGSRGYQLMRALVARGDQVALITSDSNHLAVVPEMATAHQVQHVDGLQVHWVRTLKFSGAKSIRRILSWLHFEWRLLFVPWKELPRPDAIIVSSLSLLTILNGIRLRRRYGATLVFEIRDIWPLTLVEEGGFSPRNPLVRALGAVERRGYARADVIVGTMPNLGAHVEQVLGRPARVECVPMGYNAAELEEAGDLPIEYRDAGVPEGKFLIGYAGSIGISNALDTFFECVEAMVDEPDVHFVVVGDGGLRASYEQKYGQLPNVTFVGRVPKAAVQSVLAEFDVLYFAAHRSRVWDYGQSLNKLIDYMLSGKPVLASYSGFPSMINEADSGVYVEAGDAIALAAEMRRLAKTAPEELHAMGQRGVQWLRENREYATLAEDYRAIMFPEQSVSH</sequence>
<keyword evidence="2" id="KW-0328">Glycosyltransferase</keyword>
<accession>A0A9W6M8I5</accession>
<dbReference type="EMBL" id="BSET01000001">
    <property type="protein sequence ID" value="GLK01553.1"/>
    <property type="molecule type" value="Genomic_DNA"/>
</dbReference>
<reference evidence="5" key="2">
    <citation type="submission" date="2023-01" db="EMBL/GenBank/DDBJ databases">
        <authorList>
            <person name="Sun Q."/>
            <person name="Evtushenko L."/>
        </authorList>
    </citation>
    <scope>NUCLEOTIDE SEQUENCE</scope>
    <source>
        <strain evidence="5">VKM Ac-1958</strain>
    </source>
</reference>
<evidence type="ECO:0000256" key="2">
    <source>
        <dbReference type="ARBA" id="ARBA00022676"/>
    </source>
</evidence>
<evidence type="ECO:0000256" key="3">
    <source>
        <dbReference type="ARBA" id="ARBA00022679"/>
    </source>
</evidence>
<evidence type="ECO:0000259" key="4">
    <source>
        <dbReference type="Pfam" id="PF13579"/>
    </source>
</evidence>
<proteinExistence type="predicted"/>
<feature type="domain" description="Glycosyltransferase subfamily 4-like N-terminal" evidence="4">
    <location>
        <begin position="30"/>
        <end position="207"/>
    </location>
</feature>
<dbReference type="AlphaFoldDB" id="A0A9W6M8I5"/>
<dbReference type="GO" id="GO:1901137">
    <property type="term" value="P:carbohydrate derivative biosynthetic process"/>
    <property type="evidence" value="ECO:0007669"/>
    <property type="project" value="UniProtKB-ARBA"/>
</dbReference>
<dbReference type="PANTHER" id="PTHR45947:SF3">
    <property type="entry name" value="SULFOQUINOVOSYL TRANSFERASE SQD2"/>
    <property type="match status" value="1"/>
</dbReference>